<evidence type="ECO:0000313" key="3">
    <source>
        <dbReference type="Proteomes" id="UP000494165"/>
    </source>
</evidence>
<proteinExistence type="predicted"/>
<dbReference type="EMBL" id="CADEPI010000024">
    <property type="protein sequence ID" value="CAB3366289.1"/>
    <property type="molecule type" value="Genomic_DNA"/>
</dbReference>
<gene>
    <name evidence="2" type="ORF">CLODIP_2_CD01578</name>
</gene>
<feature type="compositionally biased region" description="Basic and acidic residues" evidence="1">
    <location>
        <begin position="14"/>
        <end position="23"/>
    </location>
</feature>
<dbReference type="AlphaFoldDB" id="A0A8S1CDQ8"/>
<keyword evidence="3" id="KW-1185">Reference proteome</keyword>
<accession>A0A8S1CDQ8</accession>
<comment type="caution">
    <text evidence="2">The sequence shown here is derived from an EMBL/GenBank/DDBJ whole genome shotgun (WGS) entry which is preliminary data.</text>
</comment>
<feature type="compositionally biased region" description="Polar residues" evidence="1">
    <location>
        <begin position="1"/>
        <end position="10"/>
    </location>
</feature>
<organism evidence="2 3">
    <name type="scientific">Cloeon dipterum</name>
    <dbReference type="NCBI Taxonomy" id="197152"/>
    <lineage>
        <taxon>Eukaryota</taxon>
        <taxon>Metazoa</taxon>
        <taxon>Ecdysozoa</taxon>
        <taxon>Arthropoda</taxon>
        <taxon>Hexapoda</taxon>
        <taxon>Insecta</taxon>
        <taxon>Pterygota</taxon>
        <taxon>Palaeoptera</taxon>
        <taxon>Ephemeroptera</taxon>
        <taxon>Pisciforma</taxon>
        <taxon>Baetidae</taxon>
        <taxon>Cloeon</taxon>
    </lineage>
</organism>
<dbReference type="Proteomes" id="UP000494165">
    <property type="component" value="Unassembled WGS sequence"/>
</dbReference>
<protein>
    <submittedName>
        <fullName evidence="2">Uncharacterized protein</fullName>
    </submittedName>
</protein>
<evidence type="ECO:0000256" key="1">
    <source>
        <dbReference type="SAM" id="MobiDB-lite"/>
    </source>
</evidence>
<name>A0A8S1CDQ8_9INSE</name>
<evidence type="ECO:0000313" key="2">
    <source>
        <dbReference type="EMBL" id="CAB3366289.1"/>
    </source>
</evidence>
<feature type="region of interest" description="Disordered" evidence="1">
    <location>
        <begin position="1"/>
        <end position="23"/>
    </location>
</feature>
<reference evidence="2 3" key="1">
    <citation type="submission" date="2020-04" db="EMBL/GenBank/DDBJ databases">
        <authorList>
            <person name="Alioto T."/>
            <person name="Alioto T."/>
            <person name="Gomez Garrido J."/>
        </authorList>
    </citation>
    <scope>NUCLEOTIDE SEQUENCE [LARGE SCALE GENOMIC DNA]</scope>
</reference>
<sequence length="92" mass="9766">MGHQQGNDPSARTRHAESKREFGSFYDGRRSKFALIGSGDHRFTSLELAHEADSSPSSSAIRARSLLSLSNGNGANGFGGRTACLLAGPLLF</sequence>